<organism evidence="1 2">
    <name type="scientific">Sesamum alatum</name>
    <dbReference type="NCBI Taxonomy" id="300844"/>
    <lineage>
        <taxon>Eukaryota</taxon>
        <taxon>Viridiplantae</taxon>
        <taxon>Streptophyta</taxon>
        <taxon>Embryophyta</taxon>
        <taxon>Tracheophyta</taxon>
        <taxon>Spermatophyta</taxon>
        <taxon>Magnoliopsida</taxon>
        <taxon>eudicotyledons</taxon>
        <taxon>Gunneridae</taxon>
        <taxon>Pentapetalae</taxon>
        <taxon>asterids</taxon>
        <taxon>lamiids</taxon>
        <taxon>Lamiales</taxon>
        <taxon>Pedaliaceae</taxon>
        <taxon>Sesamum</taxon>
    </lineage>
</organism>
<reference evidence="1" key="2">
    <citation type="journal article" date="2024" name="Plant">
        <title>Genomic evolution and insights into agronomic trait innovations of Sesamum species.</title>
        <authorList>
            <person name="Miao H."/>
            <person name="Wang L."/>
            <person name="Qu L."/>
            <person name="Liu H."/>
            <person name="Sun Y."/>
            <person name="Le M."/>
            <person name="Wang Q."/>
            <person name="Wei S."/>
            <person name="Zheng Y."/>
            <person name="Lin W."/>
            <person name="Duan Y."/>
            <person name="Cao H."/>
            <person name="Xiong S."/>
            <person name="Wang X."/>
            <person name="Wei L."/>
            <person name="Li C."/>
            <person name="Ma Q."/>
            <person name="Ju M."/>
            <person name="Zhao R."/>
            <person name="Li G."/>
            <person name="Mu C."/>
            <person name="Tian Q."/>
            <person name="Mei H."/>
            <person name="Zhang T."/>
            <person name="Gao T."/>
            <person name="Zhang H."/>
        </authorList>
    </citation>
    <scope>NUCLEOTIDE SEQUENCE</scope>
    <source>
        <strain evidence="1">3651</strain>
    </source>
</reference>
<name>A0AAE1Y6K9_9LAMI</name>
<dbReference type="AlphaFoldDB" id="A0AAE1Y6K9"/>
<comment type="caution">
    <text evidence="1">The sequence shown here is derived from an EMBL/GenBank/DDBJ whole genome shotgun (WGS) entry which is preliminary data.</text>
</comment>
<reference evidence="1" key="1">
    <citation type="submission" date="2020-06" db="EMBL/GenBank/DDBJ databases">
        <authorList>
            <person name="Li T."/>
            <person name="Hu X."/>
            <person name="Zhang T."/>
            <person name="Song X."/>
            <person name="Zhang H."/>
            <person name="Dai N."/>
            <person name="Sheng W."/>
            <person name="Hou X."/>
            <person name="Wei L."/>
        </authorList>
    </citation>
    <scope>NUCLEOTIDE SEQUENCE</scope>
    <source>
        <strain evidence="1">3651</strain>
        <tissue evidence="1">Leaf</tissue>
    </source>
</reference>
<keyword evidence="2" id="KW-1185">Reference proteome</keyword>
<dbReference type="EMBL" id="JACGWO010000006">
    <property type="protein sequence ID" value="KAK4424659.1"/>
    <property type="molecule type" value="Genomic_DNA"/>
</dbReference>
<sequence>MSKNGGFLTIEAWRQEPKRILPSFAQEDTRNPNSASVKGEHVLAEVCEEIETWKFEEQRHERIRGREEGELSFLKMHLTELIHQSNADSMLFFSSKTNTSTLIYFFYKLVIRIERIGRRNESGEICYVARK</sequence>
<dbReference type="Proteomes" id="UP001293254">
    <property type="component" value="Unassembled WGS sequence"/>
</dbReference>
<gene>
    <name evidence="1" type="ORF">Salat_1659500</name>
</gene>
<evidence type="ECO:0000313" key="2">
    <source>
        <dbReference type="Proteomes" id="UP001293254"/>
    </source>
</evidence>
<proteinExistence type="predicted"/>
<evidence type="ECO:0000313" key="1">
    <source>
        <dbReference type="EMBL" id="KAK4424659.1"/>
    </source>
</evidence>
<accession>A0AAE1Y6K9</accession>
<protein>
    <submittedName>
        <fullName evidence="1">Uncharacterized protein</fullName>
    </submittedName>
</protein>